<dbReference type="AlphaFoldDB" id="A0A915DA58"/>
<dbReference type="Pfam" id="PF18701">
    <property type="entry name" value="DUF5641"/>
    <property type="match status" value="1"/>
</dbReference>
<name>A0A915DA58_9BILA</name>
<proteinExistence type="predicted"/>
<evidence type="ECO:0000313" key="3">
    <source>
        <dbReference type="Proteomes" id="UP000887574"/>
    </source>
</evidence>
<feature type="region of interest" description="Disordered" evidence="1">
    <location>
        <begin position="175"/>
        <end position="215"/>
    </location>
</feature>
<sequence>MKQIQPTLACRLCGEDDDEWRPRQTTRDKLEDMLKKAAGKLDKFWTEFSEIYLTELRETHRRTKSEVASVTPIEGEVVLVFENDTPRSQWRTGRITHLVRSADGKIRSAMLKMGKDLKEWRRAINHMYPLEIRDSHKKASETKLVENNELLICNLVMETDELVIDYDEFAELAQEEHAEDEKNASSIESEPAARQVLPSIPLHSKPRARDPFTNKLKSQVVVPSQSRLLQIGGNTGPALQETAPKPVNASLILVQLK</sequence>
<keyword evidence="3" id="KW-1185">Reference proteome</keyword>
<dbReference type="InterPro" id="IPR040676">
    <property type="entry name" value="DUF5641"/>
</dbReference>
<evidence type="ECO:0000256" key="1">
    <source>
        <dbReference type="SAM" id="MobiDB-lite"/>
    </source>
</evidence>
<accession>A0A915DA58</accession>
<reference evidence="4" key="1">
    <citation type="submission" date="2022-11" db="UniProtKB">
        <authorList>
            <consortium name="WormBaseParasite"/>
        </authorList>
    </citation>
    <scope>IDENTIFICATION</scope>
</reference>
<evidence type="ECO:0000313" key="4">
    <source>
        <dbReference type="WBParaSite" id="jg17727"/>
    </source>
</evidence>
<organism evidence="3 4">
    <name type="scientific">Ditylenchus dipsaci</name>
    <dbReference type="NCBI Taxonomy" id="166011"/>
    <lineage>
        <taxon>Eukaryota</taxon>
        <taxon>Metazoa</taxon>
        <taxon>Ecdysozoa</taxon>
        <taxon>Nematoda</taxon>
        <taxon>Chromadorea</taxon>
        <taxon>Rhabditida</taxon>
        <taxon>Tylenchina</taxon>
        <taxon>Tylenchomorpha</taxon>
        <taxon>Sphaerularioidea</taxon>
        <taxon>Anguinidae</taxon>
        <taxon>Anguininae</taxon>
        <taxon>Ditylenchus</taxon>
    </lineage>
</organism>
<feature type="domain" description="DUF5641" evidence="2">
    <location>
        <begin position="41"/>
        <end position="129"/>
    </location>
</feature>
<dbReference type="Proteomes" id="UP000887574">
    <property type="component" value="Unplaced"/>
</dbReference>
<evidence type="ECO:0000259" key="2">
    <source>
        <dbReference type="Pfam" id="PF18701"/>
    </source>
</evidence>
<dbReference type="WBParaSite" id="jg17727">
    <property type="protein sequence ID" value="jg17727"/>
    <property type="gene ID" value="jg17727"/>
</dbReference>
<protein>
    <submittedName>
        <fullName evidence="4">DUF5641 domain-containing protein</fullName>
    </submittedName>
</protein>